<protein>
    <submittedName>
        <fullName evidence="2">Uncharacterized protein</fullName>
    </submittedName>
</protein>
<dbReference type="EMBL" id="ML987194">
    <property type="protein sequence ID" value="KAF2250124.1"/>
    <property type="molecule type" value="Genomic_DNA"/>
</dbReference>
<accession>A0A6A6IHT1</accession>
<sequence>MHILEIIASFVVISTTSLAVYASPSSPPEDRAVQLAARDGETMRFFKLPDFAGPSEEVKVTRDSCIRLAQDKSIAWHSKSVHLPDPPEKWSCVLFNEEDCLPPAKSKSYTITSTSPLGNLAVAGFDTFGSMKCHHA</sequence>
<evidence type="ECO:0000256" key="1">
    <source>
        <dbReference type="SAM" id="SignalP"/>
    </source>
</evidence>
<gene>
    <name evidence="2" type="ORF">BU26DRAFT_295923</name>
</gene>
<proteinExistence type="predicted"/>
<evidence type="ECO:0000313" key="3">
    <source>
        <dbReference type="Proteomes" id="UP000800094"/>
    </source>
</evidence>
<dbReference type="RefSeq" id="XP_033685128.1">
    <property type="nucleotide sequence ID" value="XM_033821710.1"/>
</dbReference>
<feature type="signal peptide" evidence="1">
    <location>
        <begin position="1"/>
        <end position="19"/>
    </location>
</feature>
<dbReference type="AlphaFoldDB" id="A0A6A6IHT1"/>
<feature type="chain" id="PRO_5025372643" evidence="1">
    <location>
        <begin position="20"/>
        <end position="136"/>
    </location>
</feature>
<dbReference type="GeneID" id="54575040"/>
<evidence type="ECO:0000313" key="2">
    <source>
        <dbReference type="EMBL" id="KAF2250124.1"/>
    </source>
</evidence>
<keyword evidence="1" id="KW-0732">Signal</keyword>
<organism evidence="2 3">
    <name type="scientific">Trematosphaeria pertusa</name>
    <dbReference type="NCBI Taxonomy" id="390896"/>
    <lineage>
        <taxon>Eukaryota</taxon>
        <taxon>Fungi</taxon>
        <taxon>Dikarya</taxon>
        <taxon>Ascomycota</taxon>
        <taxon>Pezizomycotina</taxon>
        <taxon>Dothideomycetes</taxon>
        <taxon>Pleosporomycetidae</taxon>
        <taxon>Pleosporales</taxon>
        <taxon>Massarineae</taxon>
        <taxon>Trematosphaeriaceae</taxon>
        <taxon>Trematosphaeria</taxon>
    </lineage>
</organism>
<reference evidence="2" key="1">
    <citation type="journal article" date="2020" name="Stud. Mycol.">
        <title>101 Dothideomycetes genomes: a test case for predicting lifestyles and emergence of pathogens.</title>
        <authorList>
            <person name="Haridas S."/>
            <person name="Albert R."/>
            <person name="Binder M."/>
            <person name="Bloem J."/>
            <person name="Labutti K."/>
            <person name="Salamov A."/>
            <person name="Andreopoulos B."/>
            <person name="Baker S."/>
            <person name="Barry K."/>
            <person name="Bills G."/>
            <person name="Bluhm B."/>
            <person name="Cannon C."/>
            <person name="Castanera R."/>
            <person name="Culley D."/>
            <person name="Daum C."/>
            <person name="Ezra D."/>
            <person name="Gonzalez J."/>
            <person name="Henrissat B."/>
            <person name="Kuo A."/>
            <person name="Liang C."/>
            <person name="Lipzen A."/>
            <person name="Lutzoni F."/>
            <person name="Magnuson J."/>
            <person name="Mondo S."/>
            <person name="Nolan M."/>
            <person name="Ohm R."/>
            <person name="Pangilinan J."/>
            <person name="Park H.-J."/>
            <person name="Ramirez L."/>
            <person name="Alfaro M."/>
            <person name="Sun H."/>
            <person name="Tritt A."/>
            <person name="Yoshinaga Y."/>
            <person name="Zwiers L.-H."/>
            <person name="Turgeon B."/>
            <person name="Goodwin S."/>
            <person name="Spatafora J."/>
            <person name="Crous P."/>
            <person name="Grigoriev I."/>
        </authorList>
    </citation>
    <scope>NUCLEOTIDE SEQUENCE</scope>
    <source>
        <strain evidence="2">CBS 122368</strain>
    </source>
</reference>
<name>A0A6A6IHT1_9PLEO</name>
<keyword evidence="3" id="KW-1185">Reference proteome</keyword>
<dbReference type="Proteomes" id="UP000800094">
    <property type="component" value="Unassembled WGS sequence"/>
</dbReference>